<keyword evidence="3" id="KW-0813">Transport</keyword>
<dbReference type="SMART" id="SM00893">
    <property type="entry name" value="ETF"/>
    <property type="match status" value="1"/>
</dbReference>
<dbReference type="InterPro" id="IPR014730">
    <property type="entry name" value="ETF_a/b_N"/>
</dbReference>
<name>A0A1H0KBN5_9BACT</name>
<dbReference type="PIRSF" id="PIRSF000090">
    <property type="entry name" value="Beta-ETF"/>
    <property type="match status" value="1"/>
</dbReference>
<dbReference type="Pfam" id="PF01012">
    <property type="entry name" value="ETF"/>
    <property type="match status" value="1"/>
</dbReference>
<reference evidence="6 7" key="1">
    <citation type="submission" date="2016-10" db="EMBL/GenBank/DDBJ databases">
        <authorList>
            <person name="de Groot N.N."/>
        </authorList>
    </citation>
    <scope>NUCLEOTIDE SEQUENCE [LARGE SCALE GENOMIC DNA]</scope>
    <source>
        <strain evidence="6 7">DSM 12130</strain>
    </source>
</reference>
<dbReference type="PANTHER" id="PTHR21294">
    <property type="entry name" value="ELECTRON TRANSFER FLAVOPROTEIN BETA-SUBUNIT"/>
    <property type="match status" value="1"/>
</dbReference>
<dbReference type="InterPro" id="IPR012255">
    <property type="entry name" value="ETF_b"/>
</dbReference>
<feature type="domain" description="Electron transfer flavoprotein alpha/beta-subunit N-terminal" evidence="5">
    <location>
        <begin position="23"/>
        <end position="217"/>
    </location>
</feature>
<evidence type="ECO:0000256" key="4">
    <source>
        <dbReference type="ARBA" id="ARBA00022982"/>
    </source>
</evidence>
<evidence type="ECO:0000313" key="6">
    <source>
        <dbReference type="EMBL" id="SDO53365.1"/>
    </source>
</evidence>
<dbReference type="Proteomes" id="UP000199073">
    <property type="component" value="Unassembled WGS sequence"/>
</dbReference>
<proteinExistence type="inferred from homology"/>
<dbReference type="GO" id="GO:0009055">
    <property type="term" value="F:electron transfer activity"/>
    <property type="evidence" value="ECO:0007669"/>
    <property type="project" value="InterPro"/>
</dbReference>
<dbReference type="InterPro" id="IPR033948">
    <property type="entry name" value="ETF_beta_N"/>
</dbReference>
<sequence length="267" mass="28432">MNIVVLMKQVPDTESELAINDDATGIDSEDVKMAINPYDEFAIEEALLIKEKDGGGTVTLVSVGPDTVPEAIRVAYAMGVDHAVHVNDEIDEGVYGGADAFTSAKIIVAALKDIDYDLIIAGNRAVDGDNYQVPAHVAEMLGLPLVSAVVHQEISGDAITCKKLIEGGTATVRTSLPAIITAQKGLNEPRYPAFRAIMKAKKKDFDELELDDLGIDEKSVGAAGAFIKIRKLELAPARTGGRIIEGASPAEKAAALVKLLREERQVI</sequence>
<dbReference type="RefSeq" id="WP_092219352.1">
    <property type="nucleotide sequence ID" value="NZ_FNJI01000003.1"/>
</dbReference>
<organism evidence="6 7">
    <name type="scientific">Desulforhopalus singaporensis</name>
    <dbReference type="NCBI Taxonomy" id="91360"/>
    <lineage>
        <taxon>Bacteria</taxon>
        <taxon>Pseudomonadati</taxon>
        <taxon>Thermodesulfobacteriota</taxon>
        <taxon>Desulfobulbia</taxon>
        <taxon>Desulfobulbales</taxon>
        <taxon>Desulfocapsaceae</taxon>
        <taxon>Desulforhopalus</taxon>
    </lineage>
</organism>
<dbReference type="Gene3D" id="3.40.50.620">
    <property type="entry name" value="HUPs"/>
    <property type="match status" value="1"/>
</dbReference>
<dbReference type="GO" id="GO:0005829">
    <property type="term" value="C:cytosol"/>
    <property type="evidence" value="ECO:0007669"/>
    <property type="project" value="TreeGrafter"/>
</dbReference>
<dbReference type="EMBL" id="FNJI01000003">
    <property type="protein sequence ID" value="SDO53365.1"/>
    <property type="molecule type" value="Genomic_DNA"/>
</dbReference>
<gene>
    <name evidence="6" type="ORF">SAMN05660330_00441</name>
</gene>
<evidence type="ECO:0000256" key="3">
    <source>
        <dbReference type="ARBA" id="ARBA00022448"/>
    </source>
</evidence>
<comment type="similarity">
    <text evidence="1">Belongs to the ETF beta-subunit/FixA family.</text>
</comment>
<evidence type="ECO:0000313" key="7">
    <source>
        <dbReference type="Proteomes" id="UP000199073"/>
    </source>
</evidence>
<dbReference type="OrthoDB" id="9781325at2"/>
<dbReference type="SUPFAM" id="SSF52402">
    <property type="entry name" value="Adenine nucleotide alpha hydrolases-like"/>
    <property type="match status" value="1"/>
</dbReference>
<keyword evidence="4" id="KW-0249">Electron transport</keyword>
<dbReference type="AlphaFoldDB" id="A0A1H0KBN5"/>
<accession>A0A1H0KBN5</accession>
<evidence type="ECO:0000259" key="5">
    <source>
        <dbReference type="SMART" id="SM00893"/>
    </source>
</evidence>
<dbReference type="STRING" id="91360.SAMN05660330_00441"/>
<dbReference type="InterPro" id="IPR014729">
    <property type="entry name" value="Rossmann-like_a/b/a_fold"/>
</dbReference>
<evidence type="ECO:0000256" key="1">
    <source>
        <dbReference type="ARBA" id="ARBA00007557"/>
    </source>
</evidence>
<dbReference type="CDD" id="cd01714">
    <property type="entry name" value="ETF_beta"/>
    <property type="match status" value="1"/>
</dbReference>
<keyword evidence="7" id="KW-1185">Reference proteome</keyword>
<evidence type="ECO:0000256" key="2">
    <source>
        <dbReference type="ARBA" id="ARBA00016797"/>
    </source>
</evidence>
<protein>
    <recommendedName>
        <fullName evidence="2">Electron transfer flavoprotein subunit beta</fullName>
    </recommendedName>
</protein>
<dbReference type="PANTHER" id="PTHR21294:SF8">
    <property type="entry name" value="ELECTRON TRANSFER FLAVOPROTEIN SUBUNIT BETA"/>
    <property type="match status" value="1"/>
</dbReference>